<feature type="signal peptide" evidence="8">
    <location>
        <begin position="1"/>
        <end position="17"/>
    </location>
</feature>
<evidence type="ECO:0000256" key="6">
    <source>
        <dbReference type="ARBA" id="ARBA00023288"/>
    </source>
</evidence>
<evidence type="ECO:0000313" key="9">
    <source>
        <dbReference type="EMBL" id="MBB4063109.1"/>
    </source>
</evidence>
<dbReference type="InterPro" id="IPR049857">
    <property type="entry name" value="Omp10-like"/>
</dbReference>
<proteinExistence type="inferred from homology"/>
<dbReference type="Pfam" id="PF26368">
    <property type="entry name" value="OMP10"/>
    <property type="match status" value="1"/>
</dbReference>
<sequence>MKSHRFLALIAAGTLLAACQSSQPARELPAPVKTPTVEGAWQDKNALVSTFQGGQFVTRTTDGYNAVLATGTYTVDPSGIVQVSFISAKTKKSQRANCQLATATQLNCTSDTGAQFSLMRRADMPVASAQPMGAAPAGSAALPN</sequence>
<keyword evidence="6" id="KW-0449">Lipoprotein</keyword>
<dbReference type="RefSeq" id="WP_246364821.1">
    <property type="nucleotide sequence ID" value="NZ_JACIEZ010000001.1"/>
</dbReference>
<gene>
    <name evidence="9" type="ORF">GGR23_000270</name>
</gene>
<keyword evidence="4" id="KW-0564">Palmitate</keyword>
<comment type="caution">
    <text evidence="9">The sequence shown here is derived from an EMBL/GenBank/DDBJ whole genome shotgun (WGS) entry which is preliminary data.</text>
</comment>
<accession>A0A7W6J1M5</accession>
<feature type="chain" id="PRO_5031155347" description="Outer membrane lipoprotein" evidence="8">
    <location>
        <begin position="18"/>
        <end position="144"/>
    </location>
</feature>
<dbReference type="EMBL" id="JACIEZ010000001">
    <property type="protein sequence ID" value="MBB4063109.1"/>
    <property type="molecule type" value="Genomic_DNA"/>
</dbReference>
<keyword evidence="5" id="KW-0998">Cell outer membrane</keyword>
<name>A0A7W6J1M5_9HYPH</name>
<dbReference type="Proteomes" id="UP000528286">
    <property type="component" value="Unassembled WGS sequence"/>
</dbReference>
<evidence type="ECO:0000256" key="8">
    <source>
        <dbReference type="SAM" id="SignalP"/>
    </source>
</evidence>
<evidence type="ECO:0000256" key="3">
    <source>
        <dbReference type="ARBA" id="ARBA00023136"/>
    </source>
</evidence>
<dbReference type="PROSITE" id="PS51257">
    <property type="entry name" value="PROKAR_LIPOPROTEIN"/>
    <property type="match status" value="1"/>
</dbReference>
<comment type="subcellular location">
    <subcellularLocation>
        <location evidence="1">Cell outer membrane</location>
        <topology evidence="1">Lipid-anchor</topology>
    </subcellularLocation>
</comment>
<protein>
    <recommendedName>
        <fullName evidence="11">Outer membrane lipoprotein</fullName>
    </recommendedName>
</protein>
<evidence type="ECO:0008006" key="11">
    <source>
        <dbReference type="Google" id="ProtNLM"/>
    </source>
</evidence>
<evidence type="ECO:0000256" key="4">
    <source>
        <dbReference type="ARBA" id="ARBA00023139"/>
    </source>
</evidence>
<evidence type="ECO:0000256" key="5">
    <source>
        <dbReference type="ARBA" id="ARBA00023237"/>
    </source>
</evidence>
<organism evidence="9 10">
    <name type="scientific">Gellertiella hungarica</name>
    <dbReference type="NCBI Taxonomy" id="1572859"/>
    <lineage>
        <taxon>Bacteria</taxon>
        <taxon>Pseudomonadati</taxon>
        <taxon>Pseudomonadota</taxon>
        <taxon>Alphaproteobacteria</taxon>
        <taxon>Hyphomicrobiales</taxon>
        <taxon>Rhizobiaceae</taxon>
        <taxon>Gellertiella</taxon>
    </lineage>
</organism>
<keyword evidence="10" id="KW-1185">Reference proteome</keyword>
<keyword evidence="2 8" id="KW-0732">Signal</keyword>
<evidence type="ECO:0000256" key="1">
    <source>
        <dbReference type="ARBA" id="ARBA00004459"/>
    </source>
</evidence>
<evidence type="ECO:0000256" key="2">
    <source>
        <dbReference type="ARBA" id="ARBA00022729"/>
    </source>
</evidence>
<keyword evidence="3" id="KW-0472">Membrane</keyword>
<reference evidence="9 10" key="1">
    <citation type="submission" date="2020-08" db="EMBL/GenBank/DDBJ databases">
        <title>Genomic Encyclopedia of Type Strains, Phase IV (KMG-IV): sequencing the most valuable type-strain genomes for metagenomic binning, comparative biology and taxonomic classification.</title>
        <authorList>
            <person name="Goeker M."/>
        </authorList>
    </citation>
    <scope>NUCLEOTIDE SEQUENCE [LARGE SCALE GENOMIC DNA]</scope>
    <source>
        <strain evidence="9 10">DSM 29853</strain>
    </source>
</reference>
<comment type="similarity">
    <text evidence="7">Belongs to the rhizobiaceae omp10 lipoprotein family.</text>
</comment>
<evidence type="ECO:0000256" key="7">
    <source>
        <dbReference type="ARBA" id="ARBA00044505"/>
    </source>
</evidence>
<evidence type="ECO:0000313" key="10">
    <source>
        <dbReference type="Proteomes" id="UP000528286"/>
    </source>
</evidence>
<dbReference type="AlphaFoldDB" id="A0A7W6J1M5"/>